<dbReference type="OrthoDB" id="5390139at2"/>
<dbReference type="InterPro" id="IPR025669">
    <property type="entry name" value="AAA_dom"/>
</dbReference>
<protein>
    <submittedName>
        <fullName evidence="2">Cellulose biosynthesis protein BcsQ</fullName>
    </submittedName>
</protein>
<gene>
    <name evidence="2" type="ORF">SAMN02745165_00111</name>
</gene>
<organism evidence="2 3">
    <name type="scientific">Malonomonas rubra DSM 5091</name>
    <dbReference type="NCBI Taxonomy" id="1122189"/>
    <lineage>
        <taxon>Bacteria</taxon>
        <taxon>Pseudomonadati</taxon>
        <taxon>Thermodesulfobacteriota</taxon>
        <taxon>Desulfuromonadia</taxon>
        <taxon>Desulfuromonadales</taxon>
        <taxon>Geopsychrobacteraceae</taxon>
        <taxon>Malonomonas</taxon>
    </lineage>
</organism>
<dbReference type="PANTHER" id="PTHR13696:SF52">
    <property type="entry name" value="PARA FAMILY PROTEIN CT_582"/>
    <property type="match status" value="1"/>
</dbReference>
<dbReference type="AlphaFoldDB" id="A0A1M6BC58"/>
<evidence type="ECO:0000313" key="2">
    <source>
        <dbReference type="EMBL" id="SHI46158.1"/>
    </source>
</evidence>
<name>A0A1M6BC58_MALRU</name>
<dbReference type="RefSeq" id="WP_072904799.1">
    <property type="nucleotide sequence ID" value="NZ_FQZT01000001.1"/>
</dbReference>
<dbReference type="PANTHER" id="PTHR13696">
    <property type="entry name" value="P-LOOP CONTAINING NUCLEOSIDE TRIPHOSPHATE HYDROLASE"/>
    <property type="match status" value="1"/>
</dbReference>
<dbReference type="STRING" id="1122189.SAMN02745165_00111"/>
<dbReference type="SUPFAM" id="SSF52540">
    <property type="entry name" value="P-loop containing nucleoside triphosphate hydrolases"/>
    <property type="match status" value="1"/>
</dbReference>
<dbReference type="Pfam" id="PF13614">
    <property type="entry name" value="AAA_31"/>
    <property type="match status" value="1"/>
</dbReference>
<dbReference type="InterPro" id="IPR027417">
    <property type="entry name" value="P-loop_NTPase"/>
</dbReference>
<evidence type="ECO:0000259" key="1">
    <source>
        <dbReference type="Pfam" id="PF13614"/>
    </source>
</evidence>
<proteinExistence type="predicted"/>
<dbReference type="Proteomes" id="UP000184171">
    <property type="component" value="Unassembled WGS sequence"/>
</dbReference>
<evidence type="ECO:0000313" key="3">
    <source>
        <dbReference type="Proteomes" id="UP000184171"/>
    </source>
</evidence>
<dbReference type="InterPro" id="IPR050678">
    <property type="entry name" value="DNA_Partitioning_ATPase"/>
</dbReference>
<dbReference type="CDD" id="cd02042">
    <property type="entry name" value="ParAB_family"/>
    <property type="match status" value="1"/>
</dbReference>
<reference evidence="2 3" key="1">
    <citation type="submission" date="2016-11" db="EMBL/GenBank/DDBJ databases">
        <authorList>
            <person name="Jaros S."/>
            <person name="Januszkiewicz K."/>
            <person name="Wedrychowicz H."/>
        </authorList>
    </citation>
    <scope>NUCLEOTIDE SEQUENCE [LARGE SCALE GENOMIC DNA]</scope>
    <source>
        <strain evidence="2 3">DSM 5091</strain>
    </source>
</reference>
<dbReference type="Gene3D" id="3.40.50.300">
    <property type="entry name" value="P-loop containing nucleotide triphosphate hydrolases"/>
    <property type="match status" value="1"/>
</dbReference>
<dbReference type="EMBL" id="FQZT01000001">
    <property type="protein sequence ID" value="SHI46158.1"/>
    <property type="molecule type" value="Genomic_DNA"/>
</dbReference>
<accession>A0A1M6BC58</accession>
<feature type="domain" description="AAA" evidence="1">
    <location>
        <begin position="6"/>
        <end position="159"/>
    </location>
</feature>
<sequence>MGRPYVITISSEKGGVGKTTLATNLAIYLKGLSEDLPVTLFSFDNHFTIDQMFQLGKQEKSPNISNLFTDKTIDELVVPGQYGVQFVPSSRNIQECRDSIQTCDLLAEKLSRSQLGGILIIDTSPVIDPFTQNALYAADRVIVPIKDAASLENCRHLADFLHQQERPRSTLRLLPCLVDTRIRFDGPFRNAYQLLKAYAINRGYKCYEGYVAKSPKVESLSTNPSGKIFSVITHGRNTDVHLQFMHLARQAYLEYLENGPSWMNEIAKERSNRDATLERERQKRFSQLSKSCLCCEKELPEGNVLPGAYYLESNDASLSGFAEDSCFLDMIVQDCFGEQKAKGLEDSLRDLLLETADRSYILLQRTQLPEDESQIDFFRLDHNGEKLSGRSLVIKEKGFFNRTQNSRVLKLFRKFDTEQGQKTQMILARRGGHQPLELLENYHYQKFQAVFDRVKVDLAAEAQ</sequence>
<keyword evidence="3" id="KW-1185">Reference proteome</keyword>